<comment type="caution">
    <text evidence="1">The sequence shown here is derived from an EMBL/GenBank/DDBJ whole genome shotgun (WGS) entry which is preliminary data.</text>
</comment>
<sequence>MRADAEVVLNEAGRGVFAELCGMGQTGAHLYHLTTGTLDRREEGCRPGCPFDTTLFGLGDAAPAFIGRHLAAELARDGHNDFRSRITRLVRRWHHLGS</sequence>
<accession>A0ABS1PBN3</accession>
<proteinExistence type="predicted"/>
<name>A0ABS1PBN3_9ACTN</name>
<reference evidence="1 2" key="1">
    <citation type="submission" date="2021-01" db="EMBL/GenBank/DDBJ databases">
        <title>WGS of actinomycetes isolated from Thailand.</title>
        <authorList>
            <person name="Thawai C."/>
        </authorList>
    </citation>
    <scope>NUCLEOTIDE SEQUENCE [LARGE SCALE GENOMIC DNA]</scope>
    <source>
        <strain evidence="1 2">CH5-8</strain>
    </source>
</reference>
<evidence type="ECO:0000313" key="2">
    <source>
        <dbReference type="Proteomes" id="UP000621386"/>
    </source>
</evidence>
<dbReference type="RefSeq" id="WP_201826192.1">
    <property type="nucleotide sequence ID" value="NZ_JAERRH010000023.1"/>
</dbReference>
<keyword evidence="2" id="KW-1185">Reference proteome</keyword>
<gene>
    <name evidence="1" type="ORF">JK361_35180</name>
</gene>
<protein>
    <submittedName>
        <fullName evidence="1">Uncharacterized protein</fullName>
    </submittedName>
</protein>
<dbReference type="EMBL" id="JAERRH010000023">
    <property type="protein sequence ID" value="MBL1109761.1"/>
    <property type="molecule type" value="Genomic_DNA"/>
</dbReference>
<dbReference type="Proteomes" id="UP000621386">
    <property type="component" value="Unassembled WGS sequence"/>
</dbReference>
<organism evidence="1 2">
    <name type="scientific">Streptomyces musisoli</name>
    <dbReference type="NCBI Taxonomy" id="2802280"/>
    <lineage>
        <taxon>Bacteria</taxon>
        <taxon>Bacillati</taxon>
        <taxon>Actinomycetota</taxon>
        <taxon>Actinomycetes</taxon>
        <taxon>Kitasatosporales</taxon>
        <taxon>Streptomycetaceae</taxon>
        <taxon>Streptomyces</taxon>
    </lineage>
</organism>
<evidence type="ECO:0000313" key="1">
    <source>
        <dbReference type="EMBL" id="MBL1109761.1"/>
    </source>
</evidence>